<comment type="caution">
    <text evidence="1">The sequence shown here is derived from an EMBL/GenBank/DDBJ whole genome shotgun (WGS) entry which is preliminary data.</text>
</comment>
<dbReference type="InterPro" id="IPR014858">
    <property type="entry name" value="BrxB"/>
</dbReference>
<dbReference type="Pfam" id="PF08747">
    <property type="entry name" value="BrxB"/>
    <property type="match status" value="1"/>
</dbReference>
<proteinExistence type="predicted"/>
<dbReference type="Proteomes" id="UP000193884">
    <property type="component" value="Unassembled WGS sequence"/>
</dbReference>
<name>A0ABX3X4M0_9BRAD</name>
<dbReference type="EMBL" id="NAFK01000159">
    <property type="protein sequence ID" value="OSJ28929.1"/>
    <property type="molecule type" value="Genomic_DNA"/>
</dbReference>
<reference evidence="1 2" key="1">
    <citation type="submission" date="2017-03" db="EMBL/GenBank/DDBJ databases">
        <title>Whole genome sequences of fourteen strains of Bradyrhizobium canariense and one strain of Bradyrhizobium japonicum isolated from Lupinus (Papilionoideae: Genisteae) species in Algeria.</title>
        <authorList>
            <person name="Crovadore J."/>
            <person name="Chekireb D."/>
            <person name="Brachmann A."/>
            <person name="Chablais R."/>
            <person name="Cochard B."/>
            <person name="Lefort F."/>
        </authorList>
    </citation>
    <scope>NUCLEOTIDE SEQUENCE [LARGE SCALE GENOMIC DNA]</scope>
    <source>
        <strain evidence="1 2">UBMAN05</strain>
    </source>
</reference>
<sequence length="191" mass="21739">MSGAVGERLNKILPRIISDEFLSGSGIGNEIAFYIFDYPPEDELRVRDFLRTLLHHIPMQRHGMRVKHIDLFDFMLEHLRGRNLLDKAIELQRTKGDQALKKALSGPLHESKLSAPFAEAAQPEQHDLIIASGAGLVWPLLRTHSLLNNLQPVMGNTPLLLFYPGRYDGQSLRLFGKLKNNNYYRAFKLVP</sequence>
<keyword evidence="2" id="KW-1185">Reference proteome</keyword>
<gene>
    <name evidence="1" type="ORF">BST63_15495</name>
</gene>
<protein>
    <submittedName>
        <fullName evidence="1">Cytoplasmic protein</fullName>
    </submittedName>
</protein>
<evidence type="ECO:0000313" key="2">
    <source>
        <dbReference type="Proteomes" id="UP000193884"/>
    </source>
</evidence>
<evidence type="ECO:0000313" key="1">
    <source>
        <dbReference type="EMBL" id="OSJ28929.1"/>
    </source>
</evidence>
<accession>A0ABX3X4M0</accession>
<organism evidence="1 2">
    <name type="scientific">Bradyrhizobium canariense</name>
    <dbReference type="NCBI Taxonomy" id="255045"/>
    <lineage>
        <taxon>Bacteria</taxon>
        <taxon>Pseudomonadati</taxon>
        <taxon>Pseudomonadota</taxon>
        <taxon>Alphaproteobacteria</taxon>
        <taxon>Hyphomicrobiales</taxon>
        <taxon>Nitrobacteraceae</taxon>
        <taxon>Bradyrhizobium</taxon>
    </lineage>
</organism>